<dbReference type="InterPro" id="IPR027417">
    <property type="entry name" value="P-loop_NTPase"/>
</dbReference>
<reference evidence="1" key="1">
    <citation type="submission" date="2021-11" db="EMBL/GenBank/DDBJ databases">
        <title>Description of a new species Pelosinus isolated from the bottom sediments of Lake Baikal.</title>
        <authorList>
            <person name="Zakharyuk A."/>
        </authorList>
    </citation>
    <scope>NUCLEOTIDE SEQUENCE</scope>
    <source>
        <strain evidence="1">Bkl1</strain>
    </source>
</reference>
<dbReference type="Gene3D" id="3.40.50.300">
    <property type="entry name" value="P-loop containing nucleotide triphosphate hydrolases"/>
    <property type="match status" value="1"/>
</dbReference>
<dbReference type="EMBL" id="JAJHJB010000003">
    <property type="protein sequence ID" value="MCC5464491.1"/>
    <property type="molecule type" value="Genomic_DNA"/>
</dbReference>
<evidence type="ECO:0000313" key="2">
    <source>
        <dbReference type="Proteomes" id="UP001165492"/>
    </source>
</evidence>
<keyword evidence="2" id="KW-1185">Reference proteome</keyword>
<proteinExistence type="predicted"/>
<gene>
    <name evidence="1" type="ORF">LMF89_03820</name>
</gene>
<dbReference type="RefSeq" id="WP_229533939.1">
    <property type="nucleotide sequence ID" value="NZ_JAJHJB010000003.1"/>
</dbReference>
<dbReference type="Proteomes" id="UP001165492">
    <property type="component" value="Unassembled WGS sequence"/>
</dbReference>
<protein>
    <submittedName>
        <fullName evidence="1">Uncharacterized protein</fullName>
    </submittedName>
</protein>
<evidence type="ECO:0000313" key="1">
    <source>
        <dbReference type="EMBL" id="MCC5464491.1"/>
    </source>
</evidence>
<name>A0ABS8HMS5_9FIRM</name>
<comment type="caution">
    <text evidence="1">The sequence shown here is derived from an EMBL/GenBank/DDBJ whole genome shotgun (WGS) entry which is preliminary data.</text>
</comment>
<accession>A0ABS8HMS5</accession>
<organism evidence="1 2">
    <name type="scientific">Pelosinus baikalensis</name>
    <dbReference type="NCBI Taxonomy" id="2892015"/>
    <lineage>
        <taxon>Bacteria</taxon>
        <taxon>Bacillati</taxon>
        <taxon>Bacillota</taxon>
        <taxon>Negativicutes</taxon>
        <taxon>Selenomonadales</taxon>
        <taxon>Sporomusaceae</taxon>
        <taxon>Pelosinus</taxon>
    </lineage>
</organism>
<sequence>MDWLTIDEGFGSQSDEFLPMVIDAVKRVASRFGVVLVISRVKAVQEVFDQKIFFKPEDESVEVLVA</sequence>